<feature type="domain" description="PH" evidence="2">
    <location>
        <begin position="98"/>
        <end position="191"/>
    </location>
</feature>
<dbReference type="OrthoDB" id="412474at2759"/>
<proteinExistence type="predicted"/>
<evidence type="ECO:0000259" key="2">
    <source>
        <dbReference type="PROSITE" id="PS50003"/>
    </source>
</evidence>
<dbReference type="EMBL" id="CAJNDS010002426">
    <property type="protein sequence ID" value="CAE7469395.1"/>
    <property type="molecule type" value="Genomic_DNA"/>
</dbReference>
<protein>
    <submittedName>
        <fullName evidence="3">Neil3 protein</fullName>
    </submittedName>
</protein>
<feature type="compositionally biased region" description="Low complexity" evidence="1">
    <location>
        <begin position="79"/>
        <end position="90"/>
    </location>
</feature>
<organism evidence="3 4">
    <name type="scientific">Symbiodinium natans</name>
    <dbReference type="NCBI Taxonomy" id="878477"/>
    <lineage>
        <taxon>Eukaryota</taxon>
        <taxon>Sar</taxon>
        <taxon>Alveolata</taxon>
        <taxon>Dinophyceae</taxon>
        <taxon>Suessiales</taxon>
        <taxon>Symbiodiniaceae</taxon>
        <taxon>Symbiodinium</taxon>
    </lineage>
</organism>
<dbReference type="PROSITE" id="PS50003">
    <property type="entry name" value="PH_DOMAIN"/>
    <property type="match status" value="1"/>
</dbReference>
<feature type="region of interest" description="Disordered" evidence="1">
    <location>
        <begin position="66"/>
        <end position="95"/>
    </location>
</feature>
<dbReference type="AlphaFoldDB" id="A0A812S6A3"/>
<dbReference type="SMART" id="SM00233">
    <property type="entry name" value="PH"/>
    <property type="match status" value="1"/>
</dbReference>
<gene>
    <name evidence="3" type="primary">Neil3</name>
    <name evidence="3" type="ORF">SNAT2548_LOCUS26293</name>
</gene>
<dbReference type="Gene3D" id="2.30.29.30">
    <property type="entry name" value="Pleckstrin-homology domain (PH domain)/Phosphotyrosine-binding domain (PTB)"/>
    <property type="match status" value="1"/>
</dbReference>
<dbReference type="SUPFAM" id="SSF50729">
    <property type="entry name" value="PH domain-like"/>
    <property type="match status" value="1"/>
</dbReference>
<evidence type="ECO:0000256" key="1">
    <source>
        <dbReference type="SAM" id="MobiDB-lite"/>
    </source>
</evidence>
<keyword evidence="4" id="KW-1185">Reference proteome</keyword>
<name>A0A812S6A3_9DINO</name>
<evidence type="ECO:0000313" key="4">
    <source>
        <dbReference type="Proteomes" id="UP000604046"/>
    </source>
</evidence>
<sequence length="231" mass="25028">MPLADIEKITAWGLVGAVKDLRITLEVRGQKKPIEFQVDSAKEFAQWGRSLEKLLAQRLGANFVSVREGPGAGEPSDPASGHASASASGGTTPRDAPRVLCEGDLLVLKKNREDPRYCVLRTDCFEYFSSKEDYQAGVAARARALIEDITSFEVLEGGVMEVELGDKKLAFKATSPEDLQRWQTAWETDPDELLAAEAQKQGGAHLDSWLAKKYQVPGSSKSTGGDFGQAG</sequence>
<evidence type="ECO:0000313" key="3">
    <source>
        <dbReference type="EMBL" id="CAE7469395.1"/>
    </source>
</evidence>
<dbReference type="InterPro" id="IPR011993">
    <property type="entry name" value="PH-like_dom_sf"/>
</dbReference>
<reference evidence="3" key="1">
    <citation type="submission" date="2021-02" db="EMBL/GenBank/DDBJ databases">
        <authorList>
            <person name="Dougan E. K."/>
            <person name="Rhodes N."/>
            <person name="Thang M."/>
            <person name="Chan C."/>
        </authorList>
    </citation>
    <scope>NUCLEOTIDE SEQUENCE</scope>
</reference>
<comment type="caution">
    <text evidence="3">The sequence shown here is derived from an EMBL/GenBank/DDBJ whole genome shotgun (WGS) entry which is preliminary data.</text>
</comment>
<dbReference type="Proteomes" id="UP000604046">
    <property type="component" value="Unassembled WGS sequence"/>
</dbReference>
<dbReference type="InterPro" id="IPR001849">
    <property type="entry name" value="PH_domain"/>
</dbReference>
<accession>A0A812S6A3</accession>